<comment type="caution">
    <text evidence="2">The sequence shown here is derived from an EMBL/GenBank/DDBJ whole genome shotgun (WGS) entry which is preliminary data.</text>
</comment>
<accession>A0A7W8IHN2</accession>
<feature type="transmembrane region" description="Helical" evidence="1">
    <location>
        <begin position="37"/>
        <end position="54"/>
    </location>
</feature>
<dbReference type="AlphaFoldDB" id="A0A7W8IHN2"/>
<dbReference type="EMBL" id="JACHDY010000001">
    <property type="protein sequence ID" value="MBB5316455.1"/>
    <property type="molecule type" value="Genomic_DNA"/>
</dbReference>
<keyword evidence="1" id="KW-0812">Transmembrane</keyword>
<gene>
    <name evidence="2" type="ORF">HDF09_001105</name>
</gene>
<evidence type="ECO:0000256" key="1">
    <source>
        <dbReference type="SAM" id="Phobius"/>
    </source>
</evidence>
<sequence>MKHPLFNPRAHSLLRGSLLVLLSLAVSLLLSDFPHNRATLFLILPVLFAIAGTADTVRCMQRRWSFYHAGVILCIYMDLMALCMILFFLLYPYARWIASSQ</sequence>
<name>A0A7W8IHN2_9BACT</name>
<evidence type="ECO:0000313" key="2">
    <source>
        <dbReference type="EMBL" id="MBB5316455.1"/>
    </source>
</evidence>
<keyword evidence="1" id="KW-0472">Membrane</keyword>
<reference evidence="2" key="1">
    <citation type="submission" date="2020-08" db="EMBL/GenBank/DDBJ databases">
        <title>Genomic Encyclopedia of Type Strains, Phase IV (KMG-V): Genome sequencing to study the core and pangenomes of soil and plant-associated prokaryotes.</title>
        <authorList>
            <person name="Whitman W."/>
        </authorList>
    </citation>
    <scope>NUCLEOTIDE SEQUENCE [LARGE SCALE GENOMIC DNA]</scope>
    <source>
        <strain evidence="2">M8UP27</strain>
    </source>
</reference>
<feature type="transmembrane region" description="Helical" evidence="1">
    <location>
        <begin position="12"/>
        <end position="31"/>
    </location>
</feature>
<protein>
    <recommendedName>
        <fullName evidence="4">Permease</fullName>
    </recommendedName>
</protein>
<organism evidence="2 3">
    <name type="scientific">Tunturiibacter empetritectus</name>
    <dbReference type="NCBI Taxonomy" id="3069691"/>
    <lineage>
        <taxon>Bacteria</taxon>
        <taxon>Pseudomonadati</taxon>
        <taxon>Acidobacteriota</taxon>
        <taxon>Terriglobia</taxon>
        <taxon>Terriglobales</taxon>
        <taxon>Acidobacteriaceae</taxon>
        <taxon>Tunturiibacter</taxon>
    </lineage>
</organism>
<dbReference type="Proteomes" id="UP000568106">
    <property type="component" value="Unassembled WGS sequence"/>
</dbReference>
<keyword evidence="1" id="KW-1133">Transmembrane helix</keyword>
<keyword evidence="3" id="KW-1185">Reference proteome</keyword>
<evidence type="ECO:0008006" key="4">
    <source>
        <dbReference type="Google" id="ProtNLM"/>
    </source>
</evidence>
<evidence type="ECO:0000313" key="3">
    <source>
        <dbReference type="Proteomes" id="UP000568106"/>
    </source>
</evidence>
<feature type="transmembrane region" description="Helical" evidence="1">
    <location>
        <begin position="66"/>
        <end position="91"/>
    </location>
</feature>
<proteinExistence type="predicted"/>